<accession>A0A1J4MU39</accession>
<dbReference type="GO" id="GO:0008289">
    <property type="term" value="F:lipid binding"/>
    <property type="evidence" value="ECO:0007669"/>
    <property type="project" value="UniProtKB-KW"/>
</dbReference>
<keyword evidence="6 11" id="KW-1133">Transmembrane helix</keyword>
<evidence type="ECO:0000256" key="10">
    <source>
        <dbReference type="ARBA" id="ARBA00023279"/>
    </source>
</evidence>
<evidence type="ECO:0000256" key="8">
    <source>
        <dbReference type="ARBA" id="ARBA00023136"/>
    </source>
</evidence>
<dbReference type="Proteomes" id="UP000186804">
    <property type="component" value="Unassembled WGS sequence"/>
</dbReference>
<dbReference type="GeneID" id="92366482"/>
<dbReference type="OrthoDB" id="339716at2759"/>
<keyword evidence="5 12" id="KW-0732">Signal</keyword>
<protein>
    <recommendedName>
        <fullName evidence="13">Generative cell specific-1/HAP2 domain-containing protein</fullName>
    </recommendedName>
</protein>
<keyword evidence="15" id="KW-1185">Reference proteome</keyword>
<reference evidence="14 15" key="1">
    <citation type="submission" date="2016-10" db="EMBL/GenBank/DDBJ databases">
        <title>Reductive evolution of mitochondrial metabolism and differential evolution of invasion-related proteins in Cryptosporidium.</title>
        <authorList>
            <person name="Liu S."/>
            <person name="Roellig D.M."/>
            <person name="Guo Y."/>
            <person name="Li N."/>
            <person name="Frace M.A."/>
            <person name="Tang K."/>
            <person name="Zhang L."/>
            <person name="Feng Y."/>
            <person name="Xiao L."/>
        </authorList>
    </citation>
    <scope>NUCLEOTIDE SEQUENCE [LARGE SCALE GENOMIC DNA]</scope>
    <source>
        <strain evidence="14">30847</strain>
    </source>
</reference>
<proteinExistence type="inferred from homology"/>
<feature type="domain" description="Generative cell specific-1/HAP2" evidence="13">
    <location>
        <begin position="66"/>
        <end position="657"/>
    </location>
</feature>
<organism evidence="14 15">
    <name type="scientific">Cryptosporidium andersoni</name>
    <dbReference type="NCBI Taxonomy" id="117008"/>
    <lineage>
        <taxon>Eukaryota</taxon>
        <taxon>Sar</taxon>
        <taxon>Alveolata</taxon>
        <taxon>Apicomplexa</taxon>
        <taxon>Conoidasida</taxon>
        <taxon>Coccidia</taxon>
        <taxon>Eucoccidiorida</taxon>
        <taxon>Eimeriorina</taxon>
        <taxon>Cryptosporidiidae</taxon>
        <taxon>Cryptosporidium</taxon>
    </lineage>
</organism>
<comment type="subcellular location">
    <subcellularLocation>
        <location evidence="1">Cell membrane</location>
        <topology evidence="1">Single-pass type I membrane protein</topology>
    </subcellularLocation>
</comment>
<dbReference type="AlphaFoldDB" id="A0A1J4MU39"/>
<dbReference type="VEuPathDB" id="CryptoDB:cand_022980"/>
<keyword evidence="9" id="KW-1015">Disulfide bond</keyword>
<evidence type="ECO:0000256" key="11">
    <source>
        <dbReference type="SAM" id="Phobius"/>
    </source>
</evidence>
<keyword evidence="10" id="KW-0278">Fertilization</keyword>
<keyword evidence="4 11" id="KW-0812">Transmembrane</keyword>
<evidence type="ECO:0000256" key="3">
    <source>
        <dbReference type="ARBA" id="ARBA00022475"/>
    </source>
</evidence>
<keyword evidence="8 11" id="KW-0472">Membrane</keyword>
<feature type="signal peptide" evidence="12">
    <location>
        <begin position="1"/>
        <end position="20"/>
    </location>
</feature>
<dbReference type="GO" id="GO:0005886">
    <property type="term" value="C:plasma membrane"/>
    <property type="evidence" value="ECO:0007669"/>
    <property type="project" value="UniProtKB-SubCell"/>
</dbReference>
<evidence type="ECO:0000256" key="2">
    <source>
        <dbReference type="ARBA" id="ARBA00010929"/>
    </source>
</evidence>
<evidence type="ECO:0000256" key="7">
    <source>
        <dbReference type="ARBA" id="ARBA00023121"/>
    </source>
</evidence>
<evidence type="ECO:0000256" key="5">
    <source>
        <dbReference type="ARBA" id="ARBA00022729"/>
    </source>
</evidence>
<dbReference type="PANTHER" id="PTHR31764">
    <property type="entry name" value="PROTEIN HAPLESS 2"/>
    <property type="match status" value="1"/>
</dbReference>
<name>A0A1J4MU39_9CRYT</name>
<keyword evidence="7" id="KW-0446">Lipid-binding</keyword>
<evidence type="ECO:0000259" key="13">
    <source>
        <dbReference type="Pfam" id="PF10699"/>
    </source>
</evidence>
<dbReference type="PANTHER" id="PTHR31764:SF0">
    <property type="entry name" value="GENERATIVE CELL SPECIFIC-1_HAP2 DOMAIN-CONTAINING PROTEIN"/>
    <property type="match status" value="1"/>
</dbReference>
<comment type="similarity">
    <text evidence="2">Belongs to the HAP2/GCS1 family.</text>
</comment>
<evidence type="ECO:0000256" key="6">
    <source>
        <dbReference type="ARBA" id="ARBA00022989"/>
    </source>
</evidence>
<dbReference type="RefSeq" id="XP_067068801.1">
    <property type="nucleotide sequence ID" value="XM_067212528.1"/>
</dbReference>
<evidence type="ECO:0000256" key="1">
    <source>
        <dbReference type="ARBA" id="ARBA00004251"/>
    </source>
</evidence>
<evidence type="ECO:0000313" key="14">
    <source>
        <dbReference type="EMBL" id="OII76955.1"/>
    </source>
</evidence>
<dbReference type="GO" id="GO:0007338">
    <property type="term" value="P:single fertilization"/>
    <property type="evidence" value="ECO:0007669"/>
    <property type="project" value="UniProtKB-KW"/>
</dbReference>
<dbReference type="InterPro" id="IPR018928">
    <property type="entry name" value="HAP2/GCS1_dom"/>
</dbReference>
<comment type="caution">
    <text evidence="14">The sequence shown here is derived from an EMBL/GenBank/DDBJ whole genome shotgun (WGS) entry which is preliminary data.</text>
</comment>
<keyword evidence="3" id="KW-1003">Cell membrane</keyword>
<feature type="transmembrane region" description="Helical" evidence="11">
    <location>
        <begin position="663"/>
        <end position="686"/>
    </location>
</feature>
<evidence type="ECO:0000256" key="12">
    <source>
        <dbReference type="SAM" id="SignalP"/>
    </source>
</evidence>
<evidence type="ECO:0000256" key="9">
    <source>
        <dbReference type="ARBA" id="ARBA00023157"/>
    </source>
</evidence>
<evidence type="ECO:0000313" key="15">
    <source>
        <dbReference type="Proteomes" id="UP000186804"/>
    </source>
</evidence>
<dbReference type="EMBL" id="LRBS01000048">
    <property type="protein sequence ID" value="OII76955.1"/>
    <property type="molecule type" value="Genomic_DNA"/>
</dbReference>
<dbReference type="Pfam" id="PF10699">
    <property type="entry name" value="HAP2-GCS1"/>
    <property type="match status" value="1"/>
</dbReference>
<sequence length="726" mass="81039">MISIPIFLIFILGSFYLSKQQVVVSKQKVCLNGNCKTMLNGNFVLQNNQNVSLNFGANNVGGIDAKDIDPGSNGFQLKIEKSPILIAYDLTYMATLYHDFEEDIKLFSYTQVNYNPTGFCYDDIRNCQKVRDQYLYGTPNLPPGQTNWNKDSPVPPGSQGVCCWCPELYITLNTNAPYSRATLHCTWIQQRLWWNVYLSKSCPVWIPPWWTALRIGGWNWQYSLNTSLSWFSPNNSSIEELSSSSSVTKEQECIKKNKQTNLDCGRLRHNYSGTQISIHILNSSSPSFYDPDFGATIQVISSGPPFGSANAKDLNGFVMLQPTYVPPGMPPSFEIPILNNYCSSKSIKCNESDIYCNPNNCLKPTLILPPDTVDFTGVSCNKIASSIYTWSSVNGRFCYHPPFTCQNVQIADYYKKLIKDQTSGKISEFSVEAQNSGEPQLIITPSNYNSSNMISDDDNSTLQFYLGYVFDSIFDTEIMFSVEASSVSWVASAAPGIITYIEPPPIESCFAMGYTGCPIKIYVRNSGTFESGFVVQIPYCTKDSKPTNEVNPIMAQSRSIKAQSTGVFTFIIGVSVTSGSKYECTAVLYNSFSIHLDQHLFIFSTQSSPITLAGSRAVIGQALVNITSLTNEKYPSIFTTNPCLACKSNFWCIIANFGACIRLGLKLAGCLVLFKIIGCLISIYGASNKIRIQKNSNLKNDDWEYYDEAPVYQSRVLNYKSRRPKK</sequence>
<feature type="chain" id="PRO_5012859711" description="Generative cell specific-1/HAP2 domain-containing protein" evidence="12">
    <location>
        <begin position="21"/>
        <end position="726"/>
    </location>
</feature>
<dbReference type="InterPro" id="IPR040326">
    <property type="entry name" value="HAP2/GCS1"/>
</dbReference>
<evidence type="ECO:0000256" key="4">
    <source>
        <dbReference type="ARBA" id="ARBA00022692"/>
    </source>
</evidence>
<gene>
    <name evidence="14" type="ORF">cand_022980</name>
</gene>